<dbReference type="HOGENOM" id="CLU_065947_4_0_9"/>
<dbReference type="OrthoDB" id="9811177at2"/>
<feature type="domain" description="YgjP-like metallopeptidase" evidence="1">
    <location>
        <begin position="99"/>
        <end position="210"/>
    </location>
</feature>
<gene>
    <name evidence="2" type="ordered locus">Cphy_2552</name>
</gene>
<keyword evidence="3" id="KW-1185">Reference proteome</keyword>
<evidence type="ECO:0000259" key="1">
    <source>
        <dbReference type="Pfam" id="PF01863"/>
    </source>
</evidence>
<accession>A9KMF9</accession>
<sequence length="217" mass="25226">MEIILNDKSISFQIQYTKASKFNLDFSPEGLITLKAPKKSTMEEINAFMKSNSKVLLKFEERMSNRTYLSSVKTYESDENFLFLGKVHKLSDLLSEIPETEDGVQEALKKFYTAKTKEIITERLAIYEPIIEVKAKGFKIVDSPATWGTCNSNKQLTFNYKLSMARLSAVDYVVIHELCHIMHLNHDRSFWRKVGMYDKDYKTHQEYLARFGAFMTI</sequence>
<dbReference type="eggNOG" id="COG1451">
    <property type="taxonomic scope" value="Bacteria"/>
</dbReference>
<dbReference type="PANTHER" id="PTHR30399:SF1">
    <property type="entry name" value="UTP PYROPHOSPHATASE"/>
    <property type="match status" value="1"/>
</dbReference>
<name>A9KMF9_LACP7</name>
<dbReference type="Pfam" id="PF01863">
    <property type="entry name" value="YgjP-like"/>
    <property type="match status" value="1"/>
</dbReference>
<reference evidence="3" key="1">
    <citation type="submission" date="2007-11" db="EMBL/GenBank/DDBJ databases">
        <title>Complete genome sequence of Clostridium phytofermentans ISDg.</title>
        <authorList>
            <person name="Leschine S.B."/>
            <person name="Warnick T.A."/>
            <person name="Blanchard J.L."/>
            <person name="Schnell D.J."/>
            <person name="Petit E.L."/>
            <person name="LaTouf W.G."/>
            <person name="Copeland A."/>
            <person name="Lucas S."/>
            <person name="Lapidus A."/>
            <person name="Barry K."/>
            <person name="Glavina del Rio T."/>
            <person name="Dalin E."/>
            <person name="Tice H."/>
            <person name="Pitluck S."/>
            <person name="Kiss H."/>
            <person name="Brettin T."/>
            <person name="Bruce D."/>
            <person name="Detter J.C."/>
            <person name="Han C."/>
            <person name="Kuske C."/>
            <person name="Schmutz J."/>
            <person name="Larimer F."/>
            <person name="Land M."/>
            <person name="Hauser L."/>
            <person name="Kyrpides N."/>
            <person name="Kim E.A."/>
            <person name="Richardson P."/>
        </authorList>
    </citation>
    <scope>NUCLEOTIDE SEQUENCE [LARGE SCALE GENOMIC DNA]</scope>
    <source>
        <strain evidence="3">ATCC 700394 / DSM 18823 / ISDg</strain>
    </source>
</reference>
<organism evidence="2 3">
    <name type="scientific">Lachnoclostridium phytofermentans (strain ATCC 700394 / DSM 18823 / ISDg)</name>
    <name type="common">Clostridium phytofermentans</name>
    <dbReference type="NCBI Taxonomy" id="357809"/>
    <lineage>
        <taxon>Bacteria</taxon>
        <taxon>Bacillati</taxon>
        <taxon>Bacillota</taxon>
        <taxon>Clostridia</taxon>
        <taxon>Lachnospirales</taxon>
        <taxon>Lachnospiraceae</taxon>
    </lineage>
</organism>
<dbReference type="AlphaFoldDB" id="A9KMF9"/>
<dbReference type="Gene3D" id="3.30.2010.10">
    <property type="entry name" value="Metalloproteases ('zincins'), catalytic domain"/>
    <property type="match status" value="1"/>
</dbReference>
<proteinExistence type="predicted"/>
<dbReference type="PANTHER" id="PTHR30399">
    <property type="entry name" value="UNCHARACTERIZED PROTEIN YGJP"/>
    <property type="match status" value="1"/>
</dbReference>
<dbReference type="Proteomes" id="UP000000370">
    <property type="component" value="Chromosome"/>
</dbReference>
<dbReference type="InterPro" id="IPR002725">
    <property type="entry name" value="YgjP-like_metallopeptidase"/>
</dbReference>
<evidence type="ECO:0000313" key="2">
    <source>
        <dbReference type="EMBL" id="ABX42913.1"/>
    </source>
</evidence>
<protein>
    <recommendedName>
        <fullName evidence="1">YgjP-like metallopeptidase domain-containing protein</fullName>
    </recommendedName>
</protein>
<dbReference type="InterPro" id="IPR053136">
    <property type="entry name" value="UTP_pyrophosphatase-like"/>
</dbReference>
<dbReference type="CDD" id="cd07344">
    <property type="entry name" value="M48_yhfN_like"/>
    <property type="match status" value="1"/>
</dbReference>
<dbReference type="EMBL" id="CP000885">
    <property type="protein sequence ID" value="ABX42913.1"/>
    <property type="molecule type" value="Genomic_DNA"/>
</dbReference>
<dbReference type="KEGG" id="cpy:Cphy_2552"/>
<dbReference type="RefSeq" id="WP_012200566.1">
    <property type="nucleotide sequence ID" value="NC_010001.1"/>
</dbReference>
<evidence type="ECO:0000313" key="3">
    <source>
        <dbReference type="Proteomes" id="UP000000370"/>
    </source>
</evidence>